<proteinExistence type="predicted"/>
<dbReference type="Pfam" id="PF05510">
    <property type="entry name" value="Sarcoglycan_2"/>
    <property type="match status" value="1"/>
</dbReference>
<feature type="domain" description="Sarcoglycan alpha/epsilon second" evidence="2">
    <location>
        <begin position="131"/>
        <end position="249"/>
    </location>
</feature>
<dbReference type="PANTHER" id="PTHR10132:SF16">
    <property type="entry name" value="ALPHA-SARCOGLYCAN"/>
    <property type="match status" value="1"/>
</dbReference>
<dbReference type="InterPro" id="IPR048347">
    <property type="entry name" value="Sarcoglycan_C"/>
</dbReference>
<dbReference type="AlphaFoldDB" id="A0A803TAT6"/>
<dbReference type="GO" id="GO:0042383">
    <property type="term" value="C:sarcolemma"/>
    <property type="evidence" value="ECO:0007669"/>
    <property type="project" value="Ensembl"/>
</dbReference>
<dbReference type="GO" id="GO:0016012">
    <property type="term" value="C:sarcoglycan complex"/>
    <property type="evidence" value="ECO:0000318"/>
    <property type="project" value="GO_Central"/>
</dbReference>
<dbReference type="GO" id="GO:0005911">
    <property type="term" value="C:cell-cell junction"/>
    <property type="evidence" value="ECO:0007669"/>
    <property type="project" value="Ensembl"/>
</dbReference>
<dbReference type="PANTHER" id="PTHR10132">
    <property type="entry name" value="ALPHA-/EPSILON-SARCOGLYCAN FAMILY MEMBER"/>
    <property type="match status" value="1"/>
</dbReference>
<organism evidence="3 4">
    <name type="scientific">Anolis carolinensis</name>
    <name type="common">Green anole</name>
    <name type="synonym">American chameleon</name>
    <dbReference type="NCBI Taxonomy" id="28377"/>
    <lineage>
        <taxon>Eukaryota</taxon>
        <taxon>Metazoa</taxon>
        <taxon>Chordata</taxon>
        <taxon>Craniata</taxon>
        <taxon>Vertebrata</taxon>
        <taxon>Euteleostomi</taxon>
        <taxon>Lepidosauria</taxon>
        <taxon>Squamata</taxon>
        <taxon>Bifurcata</taxon>
        <taxon>Unidentata</taxon>
        <taxon>Episquamata</taxon>
        <taxon>Toxicofera</taxon>
        <taxon>Iguania</taxon>
        <taxon>Dactyloidae</taxon>
        <taxon>Anolis</taxon>
    </lineage>
</organism>
<dbReference type="InterPro" id="IPR008908">
    <property type="entry name" value="Sarcoglycan_alpha/epsilon"/>
</dbReference>
<evidence type="ECO:0000259" key="2">
    <source>
        <dbReference type="Pfam" id="PF20989"/>
    </source>
</evidence>
<name>A0A803TAT6_ANOCA</name>
<keyword evidence="4" id="KW-1185">Reference proteome</keyword>
<dbReference type="Pfam" id="PF20989">
    <property type="entry name" value="Sarcoglycan_2_C"/>
    <property type="match status" value="1"/>
</dbReference>
<dbReference type="GO" id="GO:0045121">
    <property type="term" value="C:membrane raft"/>
    <property type="evidence" value="ECO:0007669"/>
    <property type="project" value="Ensembl"/>
</dbReference>
<accession>A0A803TAT6</accession>
<sequence length="362" mass="41808">MRLIAGVPFFQHTSASFQLHGRLCMTARSSLIHVIYSVLFYSWKEAEVSYYWEISQYLPPDVPITFHANLLHHPDLPRWLRYTQRTPFEMGYLYGSATSEDVGVQTIEKILLLFIYLTQRLLLFFGPDGEMPYQADFLVKNWDVEEMLPIDAQELFQQAVDSMWEQEGLTVVNFTSALDRGGRVPLPIENRKEGVYIKVGSKDPFTECLTEAKSPSNLVRCKLEQQPIISCYDSFSPRFQVDWCNLTLVRENITVLIYGDGILAEGSEFNPPDNVSDREFFSDFLLTREAHKRDVKTSDIQMVHHHTIHDNTEELREMAGSRDVPRPLSTLPMFNVRTGERTNPMQSRRYDSAQVPLILAQQ</sequence>
<dbReference type="InterPro" id="IPR048346">
    <property type="entry name" value="Sarcoglycan_N"/>
</dbReference>
<protein>
    <submittedName>
        <fullName evidence="3">Sarcoglycan alpha</fullName>
    </submittedName>
</protein>
<reference evidence="3" key="2">
    <citation type="submission" date="2025-08" db="UniProtKB">
        <authorList>
            <consortium name="Ensembl"/>
        </authorList>
    </citation>
    <scope>IDENTIFICATION</scope>
</reference>
<evidence type="ECO:0000313" key="4">
    <source>
        <dbReference type="Proteomes" id="UP000001646"/>
    </source>
</evidence>
<dbReference type="Proteomes" id="UP000001646">
    <property type="component" value="Chromosome 6"/>
</dbReference>
<evidence type="ECO:0000259" key="1">
    <source>
        <dbReference type="Pfam" id="PF05510"/>
    </source>
</evidence>
<dbReference type="Bgee" id="ENSACAG00000023160">
    <property type="expression patterns" value="Expressed in skeletal muscle tissue and 3 other cell types or tissues"/>
</dbReference>
<dbReference type="GeneTree" id="ENSGT00390000005672"/>
<reference evidence="3" key="3">
    <citation type="submission" date="2025-09" db="UniProtKB">
        <authorList>
            <consortium name="Ensembl"/>
        </authorList>
    </citation>
    <scope>IDENTIFICATION</scope>
</reference>
<dbReference type="Ensembl" id="ENSACAT00000042630.1">
    <property type="protein sequence ID" value="ENSACAP00000032326.1"/>
    <property type="gene ID" value="ENSACAG00000023160.2"/>
</dbReference>
<evidence type="ECO:0000313" key="3">
    <source>
        <dbReference type="Ensembl" id="ENSACAP00000032326.1"/>
    </source>
</evidence>
<feature type="domain" description="Sarcoglycan alpha/epsilon N-terminal" evidence="1">
    <location>
        <begin position="62"/>
        <end position="111"/>
    </location>
</feature>
<dbReference type="InParanoid" id="A0A803TAT6"/>
<reference evidence="3 4" key="1">
    <citation type="submission" date="2009-12" db="EMBL/GenBank/DDBJ databases">
        <title>The Genome Sequence of Anolis carolinensis (Green Anole Lizard).</title>
        <authorList>
            <consortium name="The Genome Sequencing Platform"/>
            <person name="Di Palma F."/>
            <person name="Alfoldi J."/>
            <person name="Heiman D."/>
            <person name="Young S."/>
            <person name="Grabherr M."/>
            <person name="Johnson J."/>
            <person name="Lander E.S."/>
            <person name="Lindblad-Toh K."/>
        </authorList>
    </citation>
    <scope>NUCLEOTIDE SEQUENCE [LARGE SCALE GENOMIC DNA]</scope>
    <source>
        <strain evidence="3 4">JBL SC #1</strain>
    </source>
</reference>
<gene>
    <name evidence="3" type="primary">SGCA</name>
</gene>